<dbReference type="EMBL" id="JBBPCC010000033">
    <property type="protein sequence ID" value="MEK8132618.1"/>
    <property type="molecule type" value="Genomic_DNA"/>
</dbReference>
<dbReference type="NCBIfam" id="TIGR03804">
    <property type="entry name" value="para_beta_helix"/>
    <property type="match status" value="2"/>
</dbReference>
<reference evidence="3 4" key="1">
    <citation type="submission" date="2024-04" db="EMBL/GenBank/DDBJ databases">
        <title>draft genome sequnece of Paenibacillus filicis.</title>
        <authorList>
            <person name="Kim D.-U."/>
        </authorList>
    </citation>
    <scope>NUCLEOTIDE SEQUENCE [LARGE SCALE GENOMIC DNA]</scope>
    <source>
        <strain evidence="3 4">KACC14197</strain>
    </source>
</reference>
<keyword evidence="4" id="KW-1185">Reference proteome</keyword>
<dbReference type="InterPro" id="IPR007742">
    <property type="entry name" value="NosD_dom"/>
</dbReference>
<dbReference type="InterPro" id="IPR011050">
    <property type="entry name" value="Pectin_lyase_fold/virulence"/>
</dbReference>
<evidence type="ECO:0000313" key="4">
    <source>
        <dbReference type="Proteomes" id="UP001469365"/>
    </source>
</evidence>
<dbReference type="InterPro" id="IPR006626">
    <property type="entry name" value="PbH1"/>
</dbReference>
<keyword evidence="1" id="KW-0472">Membrane</keyword>
<dbReference type="RefSeq" id="WP_341419756.1">
    <property type="nucleotide sequence ID" value="NZ_JBBPCC010000033.1"/>
</dbReference>
<dbReference type="Pfam" id="PF05048">
    <property type="entry name" value="NosD"/>
    <property type="match status" value="1"/>
</dbReference>
<protein>
    <submittedName>
        <fullName evidence="3">Right-handed parallel beta-helix repeat-containing protein</fullName>
    </submittedName>
</protein>
<accession>A0ABU9DWW8</accession>
<comment type="caution">
    <text evidence="3">The sequence shown here is derived from an EMBL/GenBank/DDBJ whole genome shotgun (WGS) entry which is preliminary data.</text>
</comment>
<evidence type="ECO:0000256" key="1">
    <source>
        <dbReference type="SAM" id="Phobius"/>
    </source>
</evidence>
<sequence length="466" mass="50408">MDRPMEGEDAVIGLFRHGHITGLLWICLWLLPGPAAYGAAQAAAPGDLQSLIDVTPAGGTLVIQAGEYAGGVTIDKPVKVEARGQVRITGAGPEPVLHIRADNVHIQGIGLVQNGEDETAAVLVSGSGARLEDLDIQTRAFGIVMRDNERSEIRRTTIRQTGDGADQTELSSAMVSDKRNGIDLYNSHDNLIHENDIAWMNDGIYLESSHRNVVENNRIEHSRYGVHGMYTDGTTVRGNQGAYNITGAMVMGVKDAIVTGNTFVKQSESVNSQGLLFFDVENSQITGNTVEGNRVGLYVEQSHRNEFRDNDVLRNFVGVQFLESEGNRFAGNRFIGNVIESQANDSENNSFSGNYWEAFRGLDTNGDGISELAYAMNPFFQRLTSATPAFQLFFQSPGMLFLEGMFTAGREDWSVDGAPVMNPEAIRSGTESGGGTGTASTGTLVMGILMLAVSVSTIYVMGVRRQ</sequence>
<dbReference type="SMART" id="SM00710">
    <property type="entry name" value="PbH1"/>
    <property type="match status" value="8"/>
</dbReference>
<organism evidence="3 4">
    <name type="scientific">Paenibacillus filicis</name>
    <dbReference type="NCBI Taxonomy" id="669464"/>
    <lineage>
        <taxon>Bacteria</taxon>
        <taxon>Bacillati</taxon>
        <taxon>Bacillota</taxon>
        <taxon>Bacilli</taxon>
        <taxon>Bacillales</taxon>
        <taxon>Paenibacillaceae</taxon>
        <taxon>Paenibacillus</taxon>
    </lineage>
</organism>
<dbReference type="Gene3D" id="2.160.20.10">
    <property type="entry name" value="Single-stranded right-handed beta-helix, Pectin lyase-like"/>
    <property type="match status" value="2"/>
</dbReference>
<feature type="domain" description="Periplasmic copper-binding protein NosD beta helix" evidence="2">
    <location>
        <begin position="174"/>
        <end position="361"/>
    </location>
</feature>
<gene>
    <name evidence="3" type="ORF">WMW72_32530</name>
</gene>
<dbReference type="SUPFAM" id="SSF51126">
    <property type="entry name" value="Pectin lyase-like"/>
    <property type="match status" value="1"/>
</dbReference>
<proteinExistence type="predicted"/>
<feature type="transmembrane region" description="Helical" evidence="1">
    <location>
        <begin position="444"/>
        <end position="463"/>
    </location>
</feature>
<evidence type="ECO:0000259" key="2">
    <source>
        <dbReference type="Pfam" id="PF05048"/>
    </source>
</evidence>
<name>A0ABU9DWW8_9BACL</name>
<keyword evidence="1" id="KW-0812">Transmembrane</keyword>
<dbReference type="Proteomes" id="UP001469365">
    <property type="component" value="Unassembled WGS sequence"/>
</dbReference>
<keyword evidence="1" id="KW-1133">Transmembrane helix</keyword>
<evidence type="ECO:0000313" key="3">
    <source>
        <dbReference type="EMBL" id="MEK8132618.1"/>
    </source>
</evidence>
<dbReference type="InterPro" id="IPR012334">
    <property type="entry name" value="Pectin_lyas_fold"/>
</dbReference>
<dbReference type="InterPro" id="IPR022441">
    <property type="entry name" value="Para_beta_helix_rpt-2"/>
</dbReference>